<feature type="domain" description="Phosphomannose isomerase type I catalytic" evidence="11">
    <location>
        <begin position="2"/>
        <end position="150"/>
    </location>
</feature>
<evidence type="ECO:0000256" key="8">
    <source>
        <dbReference type="ARBA" id="ARBA00030762"/>
    </source>
</evidence>
<name>A0AAU6THT7_UNCXX</name>
<dbReference type="InterPro" id="IPR016305">
    <property type="entry name" value="Mannose-6-P_Isomerase"/>
</dbReference>
<dbReference type="PANTHER" id="PTHR10309">
    <property type="entry name" value="MANNOSE-6-PHOSPHATE ISOMERASE"/>
    <property type="match status" value="1"/>
</dbReference>
<comment type="catalytic activity">
    <reaction evidence="1">
        <text>D-mannose 6-phosphate = D-fructose 6-phosphate</text>
        <dbReference type="Rhea" id="RHEA:12356"/>
        <dbReference type="ChEBI" id="CHEBI:58735"/>
        <dbReference type="ChEBI" id="CHEBI:61527"/>
        <dbReference type="EC" id="5.3.1.8"/>
    </reaction>
</comment>
<evidence type="ECO:0000313" key="14">
    <source>
        <dbReference type="EMBL" id="XAG61103.1"/>
    </source>
</evidence>
<evidence type="ECO:0000259" key="13">
    <source>
        <dbReference type="Pfam" id="PF21621"/>
    </source>
</evidence>
<dbReference type="GO" id="GO:0005975">
    <property type="term" value="P:carbohydrate metabolic process"/>
    <property type="evidence" value="ECO:0007669"/>
    <property type="project" value="InterPro"/>
</dbReference>
<keyword evidence="5 10" id="KW-0862">Zinc</keyword>
<dbReference type="InterPro" id="IPR014710">
    <property type="entry name" value="RmlC-like_jellyroll"/>
</dbReference>
<dbReference type="InterPro" id="IPR018050">
    <property type="entry name" value="Pmannose_isomerase-type1_CS"/>
</dbReference>
<feature type="binding site" evidence="10">
    <location>
        <position position="97"/>
    </location>
    <ligand>
        <name>Zn(2+)</name>
        <dbReference type="ChEBI" id="CHEBI:29105"/>
    </ligand>
</feature>
<evidence type="ECO:0000256" key="10">
    <source>
        <dbReference type="PIRSR" id="PIRSR001480-2"/>
    </source>
</evidence>
<dbReference type="InterPro" id="IPR046458">
    <property type="entry name" value="PMI_typeI_hel"/>
</dbReference>
<dbReference type="InterPro" id="IPR001250">
    <property type="entry name" value="Man6P_Isoase-1"/>
</dbReference>
<dbReference type="SUPFAM" id="SSF51182">
    <property type="entry name" value="RmlC-like cupins"/>
    <property type="match status" value="1"/>
</dbReference>
<proteinExistence type="inferred from homology"/>
<dbReference type="AlphaFoldDB" id="A0AAU6THT7"/>
<dbReference type="Gene3D" id="1.10.441.10">
    <property type="entry name" value="Phosphomannose Isomerase, domain 2"/>
    <property type="match status" value="1"/>
</dbReference>
<evidence type="ECO:0000256" key="1">
    <source>
        <dbReference type="ARBA" id="ARBA00000757"/>
    </source>
</evidence>
<dbReference type="GO" id="GO:0004476">
    <property type="term" value="F:mannose-6-phosphate isomerase activity"/>
    <property type="evidence" value="ECO:0007669"/>
    <property type="project" value="UniProtKB-EC"/>
</dbReference>
<dbReference type="PRINTS" id="PR00714">
    <property type="entry name" value="MAN6PISMRASE"/>
</dbReference>
<evidence type="ECO:0000256" key="3">
    <source>
        <dbReference type="ARBA" id="ARBA00011956"/>
    </source>
</evidence>
<sequence length="394" mass="43808">MIYRLNNPIKNFAWGCKYAFSDLFQIANPDQQPQAELWMGAHPNGSSTLFIDGQECSLANAIVANPIFWLGENFERYGSQLPFLVKILAAHQPLSVQVHPSKVAAKFGFEQENYLGIAIDSPERNFKDANHKPELIYAITPYLAMNGFRELQVIHKLFSAAVLTSLDDILAPFLAMPTKETLQQLFATILQMDELQKTRAVKELLSFEPTQEEDVEVIETFQLITDLVKLYPCDVGLFSPLFLNVIELQQGEAMFLYAETPHAYIKGIGVEVMANSDNVLRAGLTPKYIDVPALLANTRFESIKSSELRMPPSVDGLRSIYPIPVDDFKFDIIQDGLLDIAVLSPEIVLCIDGTVELYSSQSRVILTAGESAIIPAATSSYSLNSNGTIARTYC</sequence>
<feature type="binding site" evidence="10">
    <location>
        <position position="262"/>
    </location>
    <ligand>
        <name>Zn(2+)</name>
        <dbReference type="ChEBI" id="CHEBI:29105"/>
    </ligand>
</feature>
<dbReference type="Pfam" id="PF20511">
    <property type="entry name" value="PMI_typeI_cat"/>
    <property type="match status" value="1"/>
</dbReference>
<evidence type="ECO:0000256" key="9">
    <source>
        <dbReference type="PIRSR" id="PIRSR001480-1"/>
    </source>
</evidence>
<comment type="similarity">
    <text evidence="2">Belongs to the mannose-6-phosphate isomerase type 1 family.</text>
</comment>
<evidence type="ECO:0000256" key="7">
    <source>
        <dbReference type="ARBA" id="ARBA00029741"/>
    </source>
</evidence>
<dbReference type="InterPro" id="IPR011051">
    <property type="entry name" value="RmlC_Cupin_sf"/>
</dbReference>
<gene>
    <name evidence="14" type="primary">manA</name>
    <name evidence="14" type="ORF">MRL64_12690</name>
</gene>
<dbReference type="GO" id="GO:0008270">
    <property type="term" value="F:zinc ion binding"/>
    <property type="evidence" value="ECO:0007669"/>
    <property type="project" value="InterPro"/>
</dbReference>
<dbReference type="Gene3D" id="2.60.120.10">
    <property type="entry name" value="Jelly Rolls"/>
    <property type="match status" value="2"/>
</dbReference>
<dbReference type="PIRSF" id="PIRSF001480">
    <property type="entry name" value="Mannose-6-phosphate_isomerase"/>
    <property type="match status" value="1"/>
</dbReference>
<dbReference type="Pfam" id="PF21621">
    <property type="entry name" value="MPI_cupin_dom"/>
    <property type="match status" value="1"/>
</dbReference>
<organism evidence="14">
    <name type="scientific">bacterium 19MO02SH05</name>
    <dbReference type="NCBI Taxonomy" id="2920696"/>
    <lineage>
        <taxon>Bacteria</taxon>
    </lineage>
</organism>
<dbReference type="PANTHER" id="PTHR10309:SF0">
    <property type="entry name" value="MANNOSE-6-PHOSPHATE ISOMERASE"/>
    <property type="match status" value="1"/>
</dbReference>
<evidence type="ECO:0000256" key="6">
    <source>
        <dbReference type="ARBA" id="ARBA00023235"/>
    </source>
</evidence>
<keyword evidence="6 14" id="KW-0413">Isomerase</keyword>
<accession>A0AAU6THT7</accession>
<evidence type="ECO:0000256" key="5">
    <source>
        <dbReference type="ARBA" id="ARBA00022833"/>
    </source>
</evidence>
<protein>
    <recommendedName>
        <fullName evidence="3">mannose-6-phosphate isomerase</fullName>
        <ecNumber evidence="3">5.3.1.8</ecNumber>
    </recommendedName>
    <alternativeName>
        <fullName evidence="7">Phosphohexomutase</fullName>
    </alternativeName>
    <alternativeName>
        <fullName evidence="8">Phosphomannose isomerase</fullName>
    </alternativeName>
</protein>
<dbReference type="PROSITE" id="PS00966">
    <property type="entry name" value="PMI_I_2"/>
    <property type="match status" value="1"/>
</dbReference>
<comment type="cofactor">
    <cofactor evidence="10">
        <name>Zn(2+)</name>
        <dbReference type="ChEBI" id="CHEBI:29105"/>
    </cofactor>
    <text evidence="10">Binds 1 zinc ion per subunit.</text>
</comment>
<keyword evidence="4 10" id="KW-0479">Metal-binding</keyword>
<evidence type="ECO:0000259" key="11">
    <source>
        <dbReference type="Pfam" id="PF20511"/>
    </source>
</evidence>
<dbReference type="Pfam" id="PF20512">
    <property type="entry name" value="PMI_typeI_hel"/>
    <property type="match status" value="1"/>
</dbReference>
<dbReference type="GO" id="GO:0009298">
    <property type="term" value="P:GDP-mannose biosynthetic process"/>
    <property type="evidence" value="ECO:0007669"/>
    <property type="project" value="InterPro"/>
</dbReference>
<feature type="binding site" evidence="10">
    <location>
        <position position="134"/>
    </location>
    <ligand>
        <name>Zn(2+)</name>
        <dbReference type="ChEBI" id="CHEBI:29105"/>
    </ligand>
</feature>
<feature type="active site" evidence="9">
    <location>
        <position position="281"/>
    </location>
</feature>
<dbReference type="EC" id="5.3.1.8" evidence="3"/>
<dbReference type="EMBL" id="CP095342">
    <property type="protein sequence ID" value="XAG61103.1"/>
    <property type="molecule type" value="Genomic_DNA"/>
</dbReference>
<reference evidence="14" key="1">
    <citation type="submission" date="2022-03" db="EMBL/GenBank/DDBJ databases">
        <title>Sea Food Isolates.</title>
        <authorList>
            <person name="Li c."/>
        </authorList>
    </citation>
    <scope>NUCLEOTIDE SEQUENCE</scope>
    <source>
        <strain evidence="14">19MO02SH05</strain>
    </source>
</reference>
<dbReference type="NCBIfam" id="TIGR00218">
    <property type="entry name" value="manA"/>
    <property type="match status" value="1"/>
</dbReference>
<feature type="binding site" evidence="10">
    <location>
        <position position="99"/>
    </location>
    <ligand>
        <name>Zn(2+)</name>
        <dbReference type="ChEBI" id="CHEBI:29105"/>
    </ligand>
</feature>
<feature type="domain" description="Mannose-6-phosphate isomerase cupin" evidence="13">
    <location>
        <begin position="346"/>
        <end position="393"/>
    </location>
</feature>
<evidence type="ECO:0000259" key="12">
    <source>
        <dbReference type="Pfam" id="PF20512"/>
    </source>
</evidence>
<feature type="domain" description="Phosphomannose isomerase type I helical insertion" evidence="12">
    <location>
        <begin position="179"/>
        <end position="243"/>
    </location>
</feature>
<dbReference type="InterPro" id="IPR046457">
    <property type="entry name" value="PMI_typeI_cat"/>
</dbReference>
<evidence type="ECO:0000256" key="2">
    <source>
        <dbReference type="ARBA" id="ARBA00010772"/>
    </source>
</evidence>
<dbReference type="GO" id="GO:0005829">
    <property type="term" value="C:cytosol"/>
    <property type="evidence" value="ECO:0007669"/>
    <property type="project" value="TreeGrafter"/>
</dbReference>
<dbReference type="CDD" id="cd07011">
    <property type="entry name" value="cupin_PMI_type_I_N"/>
    <property type="match status" value="1"/>
</dbReference>
<dbReference type="InterPro" id="IPR049071">
    <property type="entry name" value="MPI_cupin_dom"/>
</dbReference>
<evidence type="ECO:0000256" key="4">
    <source>
        <dbReference type="ARBA" id="ARBA00022723"/>
    </source>
</evidence>